<evidence type="ECO:0000256" key="4">
    <source>
        <dbReference type="ARBA" id="ARBA00038314"/>
    </source>
</evidence>
<evidence type="ECO:0000256" key="1">
    <source>
        <dbReference type="ARBA" id="ARBA00005179"/>
    </source>
</evidence>
<dbReference type="HOGENOM" id="CLU_051542_1_1_1"/>
<evidence type="ECO:0000256" key="2">
    <source>
        <dbReference type="ARBA" id="ARBA00022679"/>
    </source>
</evidence>
<sequence>MASSGTTQAHDVPFDGKSVYICKVPVLDPSFYSLSEAEAAFFKATTGIPDDEELKTHILMAQENAYNVAPYPCIYRFGFLRTRISKQPIYEDIIRIGRERKDAVFLDIGCCFATDARRVATDGFPAHNIVASDLKNEFLELSHILFRTSKDTWPAHFVPGDALDPEMLSVVPPARGPKQEPLPDLSTLTSLNPLHGHCSVINAAAFFHLFDEEKQLHLARALAGLLSPEPGSIICGVQCGKKEKSTFTQLIDGTQYDLFAHSEKSWEEMWDGMVFEKGEVQVRVEWEKADHKAEFLWWSITRL</sequence>
<proteinExistence type="inferred from homology"/>
<dbReference type="InParanoid" id="A0A0C2ZYY7"/>
<dbReference type="EMBL" id="KN822016">
    <property type="protein sequence ID" value="KIM66623.1"/>
    <property type="molecule type" value="Genomic_DNA"/>
</dbReference>
<keyword evidence="3" id="KW-0949">S-adenosyl-L-methionine</keyword>
<dbReference type="InterPro" id="IPR051654">
    <property type="entry name" value="Meroterpenoid_MTases"/>
</dbReference>
<evidence type="ECO:0000313" key="5">
    <source>
        <dbReference type="EMBL" id="KIM66623.1"/>
    </source>
</evidence>
<dbReference type="AlphaFoldDB" id="A0A0C2ZYY7"/>
<organism evidence="5 6">
    <name type="scientific">Scleroderma citrinum Foug A</name>
    <dbReference type="NCBI Taxonomy" id="1036808"/>
    <lineage>
        <taxon>Eukaryota</taxon>
        <taxon>Fungi</taxon>
        <taxon>Dikarya</taxon>
        <taxon>Basidiomycota</taxon>
        <taxon>Agaricomycotina</taxon>
        <taxon>Agaricomycetes</taxon>
        <taxon>Agaricomycetidae</taxon>
        <taxon>Boletales</taxon>
        <taxon>Sclerodermatineae</taxon>
        <taxon>Sclerodermataceae</taxon>
        <taxon>Scleroderma</taxon>
    </lineage>
</organism>
<dbReference type="SUPFAM" id="SSF53335">
    <property type="entry name" value="S-adenosyl-L-methionine-dependent methyltransferases"/>
    <property type="match status" value="1"/>
</dbReference>
<dbReference type="STRING" id="1036808.A0A0C2ZYY7"/>
<evidence type="ECO:0000313" key="6">
    <source>
        <dbReference type="Proteomes" id="UP000053989"/>
    </source>
</evidence>
<dbReference type="InterPro" id="IPR029063">
    <property type="entry name" value="SAM-dependent_MTases_sf"/>
</dbReference>
<dbReference type="PANTHER" id="PTHR35897:SF1">
    <property type="entry name" value="METHYLTRANSFERASE AUSD"/>
    <property type="match status" value="1"/>
</dbReference>
<name>A0A0C2ZYY7_9AGAM</name>
<dbReference type="OrthoDB" id="2094832at2759"/>
<gene>
    <name evidence="5" type="ORF">SCLCIDRAFT_109993</name>
</gene>
<evidence type="ECO:0000256" key="3">
    <source>
        <dbReference type="ARBA" id="ARBA00022691"/>
    </source>
</evidence>
<dbReference type="Gene3D" id="3.40.50.150">
    <property type="entry name" value="Vaccinia Virus protein VP39"/>
    <property type="match status" value="1"/>
</dbReference>
<reference evidence="5 6" key="1">
    <citation type="submission" date="2014-04" db="EMBL/GenBank/DDBJ databases">
        <authorList>
            <consortium name="DOE Joint Genome Institute"/>
            <person name="Kuo A."/>
            <person name="Kohler A."/>
            <person name="Nagy L.G."/>
            <person name="Floudas D."/>
            <person name="Copeland A."/>
            <person name="Barry K.W."/>
            <person name="Cichocki N."/>
            <person name="Veneault-Fourrey C."/>
            <person name="LaButti K."/>
            <person name="Lindquist E.A."/>
            <person name="Lipzen A."/>
            <person name="Lundell T."/>
            <person name="Morin E."/>
            <person name="Murat C."/>
            <person name="Sun H."/>
            <person name="Tunlid A."/>
            <person name="Henrissat B."/>
            <person name="Grigoriev I.V."/>
            <person name="Hibbett D.S."/>
            <person name="Martin F."/>
            <person name="Nordberg H.P."/>
            <person name="Cantor M.N."/>
            <person name="Hua S.X."/>
        </authorList>
    </citation>
    <scope>NUCLEOTIDE SEQUENCE [LARGE SCALE GENOMIC DNA]</scope>
    <source>
        <strain evidence="5 6">Foug A</strain>
    </source>
</reference>
<evidence type="ECO:0008006" key="7">
    <source>
        <dbReference type="Google" id="ProtNLM"/>
    </source>
</evidence>
<reference evidence="6" key="2">
    <citation type="submission" date="2015-01" db="EMBL/GenBank/DDBJ databases">
        <title>Evolutionary Origins and Diversification of the Mycorrhizal Mutualists.</title>
        <authorList>
            <consortium name="DOE Joint Genome Institute"/>
            <consortium name="Mycorrhizal Genomics Consortium"/>
            <person name="Kohler A."/>
            <person name="Kuo A."/>
            <person name="Nagy L.G."/>
            <person name="Floudas D."/>
            <person name="Copeland A."/>
            <person name="Barry K.W."/>
            <person name="Cichocki N."/>
            <person name="Veneault-Fourrey C."/>
            <person name="LaButti K."/>
            <person name="Lindquist E.A."/>
            <person name="Lipzen A."/>
            <person name="Lundell T."/>
            <person name="Morin E."/>
            <person name="Murat C."/>
            <person name="Riley R."/>
            <person name="Ohm R."/>
            <person name="Sun H."/>
            <person name="Tunlid A."/>
            <person name="Henrissat B."/>
            <person name="Grigoriev I.V."/>
            <person name="Hibbett D.S."/>
            <person name="Martin F."/>
        </authorList>
    </citation>
    <scope>NUCLEOTIDE SEQUENCE [LARGE SCALE GENOMIC DNA]</scope>
    <source>
        <strain evidence="6">Foug A</strain>
    </source>
</reference>
<protein>
    <recommendedName>
        <fullName evidence="7">Methyltransferase domain-containing protein</fullName>
    </recommendedName>
</protein>
<keyword evidence="2" id="KW-0808">Transferase</keyword>
<dbReference type="Proteomes" id="UP000053989">
    <property type="component" value="Unassembled WGS sequence"/>
</dbReference>
<comment type="similarity">
    <text evidence="4">Belongs to the class I-like SAM-binding methyltransferase superfamily.</text>
</comment>
<dbReference type="GO" id="GO:0016740">
    <property type="term" value="F:transferase activity"/>
    <property type="evidence" value="ECO:0007669"/>
    <property type="project" value="UniProtKB-KW"/>
</dbReference>
<dbReference type="PANTHER" id="PTHR35897">
    <property type="entry name" value="METHYLTRANSFERASE AUSD"/>
    <property type="match status" value="1"/>
</dbReference>
<accession>A0A0C2ZYY7</accession>
<keyword evidence="6" id="KW-1185">Reference proteome</keyword>
<comment type="pathway">
    <text evidence="1">Secondary metabolite biosynthesis.</text>
</comment>